<dbReference type="SUPFAM" id="SSF54523">
    <property type="entry name" value="Pili subunits"/>
    <property type="match status" value="1"/>
</dbReference>
<evidence type="ECO:0000256" key="4">
    <source>
        <dbReference type="ARBA" id="ARBA00022481"/>
    </source>
</evidence>
<comment type="subcellular location">
    <subcellularLocation>
        <location evidence="1">Cell inner membrane</location>
        <topology evidence="1">Single-pass membrane protein</topology>
    </subcellularLocation>
</comment>
<evidence type="ECO:0000256" key="6">
    <source>
        <dbReference type="ARBA" id="ARBA00022692"/>
    </source>
</evidence>
<evidence type="ECO:0000313" key="13">
    <source>
        <dbReference type="EMBL" id="MFC3137746.1"/>
    </source>
</evidence>
<dbReference type="Gene3D" id="3.55.40.10">
    <property type="entry name" value="minor pseudopilin epsh domain"/>
    <property type="match status" value="1"/>
</dbReference>
<evidence type="ECO:0000256" key="3">
    <source>
        <dbReference type="ARBA" id="ARBA00022475"/>
    </source>
</evidence>
<comment type="similarity">
    <text evidence="9">Belongs to the GSP H family.</text>
</comment>
<evidence type="ECO:0000256" key="7">
    <source>
        <dbReference type="ARBA" id="ARBA00022989"/>
    </source>
</evidence>
<keyword evidence="6 11" id="KW-0812">Transmembrane</keyword>
<keyword evidence="5" id="KW-0997">Cell inner membrane</keyword>
<dbReference type="RefSeq" id="WP_248935026.1">
    <property type="nucleotide sequence ID" value="NZ_JAKILF010000002.1"/>
</dbReference>
<comment type="caution">
    <text evidence="13">The sequence shown here is derived from an EMBL/GenBank/DDBJ whole genome shotgun (WGS) entry which is preliminary data.</text>
</comment>
<dbReference type="Pfam" id="PF12019">
    <property type="entry name" value="GspH"/>
    <property type="match status" value="1"/>
</dbReference>
<dbReference type="InterPro" id="IPR022346">
    <property type="entry name" value="T2SS_GspH"/>
</dbReference>
<sequence length="176" mass="18873">MTSAKGLNMPCNKGFSFIELVVALVVASILVTVAMPNLTKTYDFYRADSNISKIKSFLMTARTQAISYGVRITVCPLEGTSCGSDWSKGMSMFVDSGSSNVVDGDDQILQVIQAFDTADTLVYSRNAVRFLPTGLASGTNGTFRYCPSSTDSKESVGLVVNNDGRVRDSTSSITCQ</sequence>
<evidence type="ECO:0000256" key="8">
    <source>
        <dbReference type="ARBA" id="ARBA00023136"/>
    </source>
</evidence>
<evidence type="ECO:0000256" key="11">
    <source>
        <dbReference type="SAM" id="Phobius"/>
    </source>
</evidence>
<reference evidence="14" key="1">
    <citation type="journal article" date="2019" name="Int. J. Syst. Evol. Microbiol.">
        <title>The Global Catalogue of Microorganisms (GCM) 10K type strain sequencing project: providing services to taxonomists for standard genome sequencing and annotation.</title>
        <authorList>
            <consortium name="The Broad Institute Genomics Platform"/>
            <consortium name="The Broad Institute Genome Sequencing Center for Infectious Disease"/>
            <person name="Wu L."/>
            <person name="Ma J."/>
        </authorList>
    </citation>
    <scope>NUCLEOTIDE SEQUENCE [LARGE SCALE GENOMIC DNA]</scope>
    <source>
        <strain evidence="14">KCTC 52277</strain>
    </source>
</reference>
<evidence type="ECO:0000259" key="12">
    <source>
        <dbReference type="Pfam" id="PF12019"/>
    </source>
</evidence>
<evidence type="ECO:0000256" key="5">
    <source>
        <dbReference type="ARBA" id="ARBA00022519"/>
    </source>
</evidence>
<evidence type="ECO:0000256" key="10">
    <source>
        <dbReference type="ARBA" id="ARBA00030775"/>
    </source>
</evidence>
<dbReference type="InterPro" id="IPR012902">
    <property type="entry name" value="N_methyl_site"/>
</dbReference>
<accession>A0ABV7GB78</accession>
<keyword evidence="14" id="KW-1185">Reference proteome</keyword>
<dbReference type="NCBIfam" id="TIGR02532">
    <property type="entry name" value="IV_pilin_GFxxxE"/>
    <property type="match status" value="1"/>
</dbReference>
<organism evidence="13 14">
    <name type="scientific">Shewanella submarina</name>
    <dbReference type="NCBI Taxonomy" id="2016376"/>
    <lineage>
        <taxon>Bacteria</taxon>
        <taxon>Pseudomonadati</taxon>
        <taxon>Pseudomonadota</taxon>
        <taxon>Gammaproteobacteria</taxon>
        <taxon>Alteromonadales</taxon>
        <taxon>Shewanellaceae</taxon>
        <taxon>Shewanella</taxon>
    </lineage>
</organism>
<evidence type="ECO:0000313" key="14">
    <source>
        <dbReference type="Proteomes" id="UP001595621"/>
    </source>
</evidence>
<evidence type="ECO:0000256" key="2">
    <source>
        <dbReference type="ARBA" id="ARBA00021549"/>
    </source>
</evidence>
<dbReference type="Pfam" id="PF07963">
    <property type="entry name" value="N_methyl"/>
    <property type="match status" value="1"/>
</dbReference>
<keyword evidence="8 11" id="KW-0472">Membrane</keyword>
<evidence type="ECO:0000256" key="9">
    <source>
        <dbReference type="ARBA" id="ARBA00025772"/>
    </source>
</evidence>
<gene>
    <name evidence="13" type="ORF">ACFOE0_06010</name>
</gene>
<protein>
    <recommendedName>
        <fullName evidence="2">Type II secretion system protein H</fullName>
    </recommendedName>
    <alternativeName>
        <fullName evidence="10">General secretion pathway protein H</fullName>
    </alternativeName>
</protein>
<dbReference type="Proteomes" id="UP001595621">
    <property type="component" value="Unassembled WGS sequence"/>
</dbReference>
<keyword evidence="4" id="KW-0488">Methylation</keyword>
<keyword evidence="3" id="KW-1003">Cell membrane</keyword>
<feature type="domain" description="General secretion pathway GspH" evidence="12">
    <location>
        <begin position="53"/>
        <end position="164"/>
    </location>
</feature>
<dbReference type="InterPro" id="IPR045584">
    <property type="entry name" value="Pilin-like"/>
</dbReference>
<name>A0ABV7GB78_9GAMM</name>
<evidence type="ECO:0000256" key="1">
    <source>
        <dbReference type="ARBA" id="ARBA00004377"/>
    </source>
</evidence>
<proteinExistence type="inferred from homology"/>
<dbReference type="EMBL" id="JBHRTD010000006">
    <property type="protein sequence ID" value="MFC3137746.1"/>
    <property type="molecule type" value="Genomic_DNA"/>
</dbReference>
<keyword evidence="7 11" id="KW-1133">Transmembrane helix</keyword>
<feature type="transmembrane region" description="Helical" evidence="11">
    <location>
        <begin position="15"/>
        <end position="36"/>
    </location>
</feature>